<keyword evidence="1" id="KW-0812">Transmembrane</keyword>
<sequence length="35" mass="3924">MIECYSLITILSIIVGGVASLALWYWSGRRPPKKT</sequence>
<proteinExistence type="predicted"/>
<dbReference type="EMBL" id="FNGX01000001">
    <property type="protein sequence ID" value="SDL22775.1"/>
    <property type="molecule type" value="Genomic_DNA"/>
</dbReference>
<evidence type="ECO:0000256" key="1">
    <source>
        <dbReference type="SAM" id="Phobius"/>
    </source>
</evidence>
<dbReference type="Proteomes" id="UP000214649">
    <property type="component" value="Unassembled WGS sequence"/>
</dbReference>
<feature type="transmembrane region" description="Helical" evidence="1">
    <location>
        <begin position="6"/>
        <end position="26"/>
    </location>
</feature>
<name>A0A1G9ICK9_STREI</name>
<evidence type="ECO:0000313" key="5">
    <source>
        <dbReference type="Proteomes" id="UP000214649"/>
    </source>
</evidence>
<reference evidence="3 5" key="2">
    <citation type="submission" date="2017-07" db="EMBL/GenBank/DDBJ databases">
        <authorList>
            <person name="Sun Z.S."/>
            <person name="Albrecht U."/>
            <person name="Echele G."/>
            <person name="Lee C.C."/>
        </authorList>
    </citation>
    <scope>NUCLEOTIDE SEQUENCE [LARGE SCALE GENOMIC DNA]</scope>
    <source>
        <strain evidence="3 5">AR3</strain>
    </source>
</reference>
<evidence type="ECO:0000313" key="3">
    <source>
        <dbReference type="EMBL" id="SNU07457.1"/>
    </source>
</evidence>
<reference evidence="2 4" key="1">
    <citation type="submission" date="2016-10" db="EMBL/GenBank/DDBJ databases">
        <authorList>
            <person name="de Groot N.N."/>
        </authorList>
    </citation>
    <scope>NUCLEOTIDE SEQUENCE [LARGE SCALE GENOMIC DNA]</scope>
    <source>
        <strain evidence="2 4">Sb09</strain>
    </source>
</reference>
<dbReference type="EMBL" id="FZRA01000002">
    <property type="protein sequence ID" value="SNU07457.1"/>
    <property type="molecule type" value="Genomic_DNA"/>
</dbReference>
<keyword evidence="1" id="KW-1133">Transmembrane helix</keyword>
<accession>A0A1G9ICK9</accession>
<gene>
    <name evidence="2" type="ORF">SAMN05216400_0126</name>
    <name evidence="3" type="ORF">SAMN05216470_0892</name>
</gene>
<organism evidence="2 4">
    <name type="scientific">Streptococcus equinus</name>
    <name type="common">Streptococcus bovis</name>
    <dbReference type="NCBI Taxonomy" id="1335"/>
    <lineage>
        <taxon>Bacteria</taxon>
        <taxon>Bacillati</taxon>
        <taxon>Bacillota</taxon>
        <taxon>Bacilli</taxon>
        <taxon>Lactobacillales</taxon>
        <taxon>Streptococcaceae</taxon>
        <taxon>Streptococcus</taxon>
    </lineage>
</organism>
<dbReference type="AlphaFoldDB" id="A0A1G9ICK9"/>
<evidence type="ECO:0000313" key="4">
    <source>
        <dbReference type="Proteomes" id="UP000183162"/>
    </source>
</evidence>
<evidence type="ECO:0000313" key="2">
    <source>
        <dbReference type="EMBL" id="SDL22775.1"/>
    </source>
</evidence>
<keyword evidence="1" id="KW-0472">Membrane</keyword>
<dbReference type="Proteomes" id="UP000183162">
    <property type="component" value="Unassembled WGS sequence"/>
</dbReference>
<protein>
    <submittedName>
        <fullName evidence="2">Uncharacterized protein</fullName>
    </submittedName>
</protein>